<proteinExistence type="predicted"/>
<name>A0A1D2J5Q2_PARBR</name>
<dbReference type="SUPFAM" id="SSF52141">
    <property type="entry name" value="Uracil-DNA glycosylase-like"/>
    <property type="match status" value="1"/>
</dbReference>
<evidence type="ECO:0000313" key="3">
    <source>
        <dbReference type="Proteomes" id="UP000242814"/>
    </source>
</evidence>
<comment type="caution">
    <text evidence="2">The sequence shown here is derived from an EMBL/GenBank/DDBJ whole genome shotgun (WGS) entry which is preliminary data.</text>
</comment>
<reference evidence="2 3" key="1">
    <citation type="submission" date="2016-06" db="EMBL/GenBank/DDBJ databases">
        <authorList>
            <person name="Kjaerup R.B."/>
            <person name="Dalgaard T.S."/>
            <person name="Juul-Madsen H.R."/>
        </authorList>
    </citation>
    <scope>NUCLEOTIDE SEQUENCE [LARGE SCALE GENOMIC DNA]</scope>
    <source>
        <strain evidence="2 3">Pb300</strain>
    </source>
</reference>
<feature type="region of interest" description="Disordered" evidence="1">
    <location>
        <begin position="520"/>
        <end position="591"/>
    </location>
</feature>
<feature type="compositionally biased region" description="Polar residues" evidence="1">
    <location>
        <begin position="18"/>
        <end position="34"/>
    </location>
</feature>
<dbReference type="VEuPathDB" id="FungiDB:PABG_03212"/>
<feature type="compositionally biased region" description="Polar residues" evidence="1">
    <location>
        <begin position="548"/>
        <end position="591"/>
    </location>
</feature>
<feature type="region of interest" description="Disordered" evidence="1">
    <location>
        <begin position="1"/>
        <end position="35"/>
    </location>
</feature>
<protein>
    <submittedName>
        <fullName evidence="2">Uncharacterized protein</fullName>
    </submittedName>
</protein>
<feature type="region of interest" description="Disordered" evidence="1">
    <location>
        <begin position="400"/>
        <end position="482"/>
    </location>
</feature>
<gene>
    <name evidence="2" type="ORF">ACO22_07078</name>
</gene>
<accession>A0A1D2J5Q2</accession>
<organism evidence="2 3">
    <name type="scientific">Paracoccidioides brasiliensis</name>
    <dbReference type="NCBI Taxonomy" id="121759"/>
    <lineage>
        <taxon>Eukaryota</taxon>
        <taxon>Fungi</taxon>
        <taxon>Dikarya</taxon>
        <taxon>Ascomycota</taxon>
        <taxon>Pezizomycotina</taxon>
        <taxon>Eurotiomycetes</taxon>
        <taxon>Eurotiomycetidae</taxon>
        <taxon>Onygenales</taxon>
        <taxon>Ajellomycetaceae</taxon>
        <taxon>Paracoccidioides</taxon>
    </lineage>
</organism>
<dbReference type="AlphaFoldDB" id="A0A1D2J5Q2"/>
<evidence type="ECO:0000256" key="1">
    <source>
        <dbReference type="SAM" id="MobiDB-lite"/>
    </source>
</evidence>
<dbReference type="VEuPathDB" id="FungiDB:PADG_01766"/>
<sequence length="608" mass="68087">PRDEMESGDSEAKPQIMPSRSSSRNASERTSALNASAEAFSPQQLAVFQPNIVNMSLTAAENPCFMPHNYTKDSENLVTSGPAPTASYTDGLASYPDFHVKGEVDQDMMGIRPAHRLEFEKLTLGLSLEIEQLKQELKSIRSANGNGSANETGVGDVVEELLDSSNGDCQENTGSAEVDEPDLEAVVGKKIIAFLRLTKDVPFLHRLYGKSNYSVWRESILSIAEATECVHIIEEGQKVSPFTDANTYLWEQQNDWLYDLIWDSIGSQAMESVTQPKKHSAYLLWNQLETSFRRPLEEERRAIFHSLYPSQKSSDREYIKRFQEARRKLEKLGFPVPDWLLYDILYENVSSSSRNTIHENIALKHEELPKSMPQILDIDTLIDELVACLPPERNVVITTISNTDNRTHPPSATAQLTPSASSGNGSGNITSASVSRTVSNDNVVNTRSSSKKNKERKSQSSNMNNNNNNTTTTTTSSSSSRKEEQVIQQLVAKCEFCFRRGHVVTDCYLKNPELAPERWRRTNQRSVDLTKQKVVQQRQQQPQRESQVHAQQTQSQTFGRGRQKGNNTASISGSSKARTASPSPVNADMNQSIQAIARQFYQQMDDEV</sequence>
<feature type="compositionally biased region" description="Polar residues" evidence="1">
    <location>
        <begin position="400"/>
        <end position="446"/>
    </location>
</feature>
<dbReference type="Proteomes" id="UP000242814">
    <property type="component" value="Unassembled WGS sequence"/>
</dbReference>
<feature type="compositionally biased region" description="Low complexity" evidence="1">
    <location>
        <begin position="532"/>
        <end position="544"/>
    </location>
</feature>
<feature type="compositionally biased region" description="Low complexity" evidence="1">
    <location>
        <begin position="459"/>
        <end position="479"/>
    </location>
</feature>
<evidence type="ECO:0000313" key="2">
    <source>
        <dbReference type="EMBL" id="ODH13613.1"/>
    </source>
</evidence>
<dbReference type="EMBL" id="LZYO01000451">
    <property type="protein sequence ID" value="ODH13613.1"/>
    <property type="molecule type" value="Genomic_DNA"/>
</dbReference>
<dbReference type="InterPro" id="IPR036895">
    <property type="entry name" value="Uracil-DNA_glycosylase-like_sf"/>
</dbReference>
<feature type="non-terminal residue" evidence="2">
    <location>
        <position position="1"/>
    </location>
</feature>